<sequence length="119" mass="13110">MENKEKGENGVGTPVKAKATREDDVNRLLPETYKLISFKLPARKGIKKPVKSEAWASANGSSSESEELSQKTAESKKRSAGHADSKTPTKKVKRSNSDDEKKPKAIKTEGDNFVDYDDL</sequence>
<feature type="compositionally biased region" description="Basic and acidic residues" evidence="1">
    <location>
        <begin position="95"/>
        <end position="110"/>
    </location>
</feature>
<feature type="region of interest" description="Disordered" evidence="1">
    <location>
        <begin position="46"/>
        <end position="119"/>
    </location>
</feature>
<organism evidence="2 3">
    <name type="scientific">Ophiocordyceps unilateralis</name>
    <name type="common">Zombie-ant fungus</name>
    <name type="synonym">Torrubia unilateralis</name>
    <dbReference type="NCBI Taxonomy" id="268505"/>
    <lineage>
        <taxon>Eukaryota</taxon>
        <taxon>Fungi</taxon>
        <taxon>Dikarya</taxon>
        <taxon>Ascomycota</taxon>
        <taxon>Pezizomycotina</taxon>
        <taxon>Sordariomycetes</taxon>
        <taxon>Hypocreomycetidae</taxon>
        <taxon>Hypocreales</taxon>
        <taxon>Ophiocordycipitaceae</taxon>
        <taxon>Ophiocordyceps</taxon>
    </lineage>
</organism>
<name>A0A2A9PN82_OPHUN</name>
<gene>
    <name evidence="2" type="ORF">XA68_13941</name>
</gene>
<comment type="caution">
    <text evidence="2">The sequence shown here is derived from an EMBL/GenBank/DDBJ whole genome shotgun (WGS) entry which is preliminary data.</text>
</comment>
<feature type="region of interest" description="Disordered" evidence="1">
    <location>
        <begin position="1"/>
        <end position="28"/>
    </location>
</feature>
<reference evidence="2 3" key="1">
    <citation type="journal article" date="2015" name="BMC Genomics">
        <title>Gene expression during zombie ant biting behavior reflects the complexity underlying fungal parasitic behavioral manipulation.</title>
        <authorList>
            <person name="de Bekker C."/>
            <person name="Ohm R.A."/>
            <person name="Loreto R.G."/>
            <person name="Sebastian A."/>
            <person name="Albert I."/>
            <person name="Merrow M."/>
            <person name="Brachmann A."/>
            <person name="Hughes D.P."/>
        </authorList>
    </citation>
    <scope>NUCLEOTIDE SEQUENCE [LARGE SCALE GENOMIC DNA]</scope>
    <source>
        <strain evidence="2 3">SC16a</strain>
    </source>
</reference>
<protein>
    <submittedName>
        <fullName evidence="2">Uncharacterized protein</fullName>
    </submittedName>
</protein>
<feature type="compositionally biased region" description="Basic and acidic residues" evidence="1">
    <location>
        <begin position="73"/>
        <end position="87"/>
    </location>
</feature>
<keyword evidence="3" id="KW-1185">Reference proteome</keyword>
<reference evidence="2 3" key="2">
    <citation type="journal article" date="2017" name="Sci. Rep.">
        <title>Ant-infecting Ophiocordyceps genomes reveal a high diversity of potential behavioral manipulation genes and a possible major role for enterotoxins.</title>
        <authorList>
            <person name="de Bekker C."/>
            <person name="Ohm R.A."/>
            <person name="Evans H.C."/>
            <person name="Brachmann A."/>
            <person name="Hughes D.P."/>
        </authorList>
    </citation>
    <scope>NUCLEOTIDE SEQUENCE [LARGE SCALE GENOMIC DNA]</scope>
    <source>
        <strain evidence="2 3">SC16a</strain>
    </source>
</reference>
<accession>A0A2A9PN82</accession>
<dbReference type="Proteomes" id="UP000037136">
    <property type="component" value="Unassembled WGS sequence"/>
</dbReference>
<evidence type="ECO:0000313" key="2">
    <source>
        <dbReference type="EMBL" id="PFH62347.1"/>
    </source>
</evidence>
<feature type="compositionally biased region" description="Low complexity" evidence="1">
    <location>
        <begin position="52"/>
        <end position="63"/>
    </location>
</feature>
<dbReference type="AlphaFoldDB" id="A0A2A9PN82"/>
<evidence type="ECO:0000313" key="3">
    <source>
        <dbReference type="Proteomes" id="UP000037136"/>
    </source>
</evidence>
<proteinExistence type="predicted"/>
<evidence type="ECO:0000256" key="1">
    <source>
        <dbReference type="SAM" id="MobiDB-lite"/>
    </source>
</evidence>
<dbReference type="EMBL" id="LAZP02000031">
    <property type="protein sequence ID" value="PFH62347.1"/>
    <property type="molecule type" value="Genomic_DNA"/>
</dbReference>